<keyword evidence="1" id="KW-0418">Kinase</keyword>
<gene>
    <name evidence="1" type="ORF">J2Z83_003443</name>
</gene>
<accession>A0ABS4IMT4</accession>
<dbReference type="InterPro" id="IPR052023">
    <property type="entry name" value="Histidine_kinase_KdpD"/>
</dbReference>
<dbReference type="SUPFAM" id="SSF52402">
    <property type="entry name" value="Adenine nucleotide alpha hydrolases-like"/>
    <property type="match status" value="1"/>
</dbReference>
<reference evidence="1 2" key="1">
    <citation type="submission" date="2021-03" db="EMBL/GenBank/DDBJ databases">
        <title>Genomic Encyclopedia of Type Strains, Phase IV (KMG-IV): sequencing the most valuable type-strain genomes for metagenomic binning, comparative biology and taxonomic classification.</title>
        <authorList>
            <person name="Goeker M."/>
        </authorList>
    </citation>
    <scope>NUCLEOTIDE SEQUENCE [LARGE SCALE GENOMIC DNA]</scope>
    <source>
        <strain evidence="1 2">DSM 25609</strain>
    </source>
</reference>
<protein>
    <submittedName>
        <fullName evidence="1">K+-sensing histidine kinase KdpD</fullName>
    </submittedName>
</protein>
<dbReference type="RefSeq" id="WP_209464368.1">
    <property type="nucleotide sequence ID" value="NZ_CP110224.1"/>
</dbReference>
<dbReference type="GO" id="GO:0016301">
    <property type="term" value="F:kinase activity"/>
    <property type="evidence" value="ECO:0007669"/>
    <property type="project" value="UniProtKB-KW"/>
</dbReference>
<dbReference type="EMBL" id="JAGGKX010000024">
    <property type="protein sequence ID" value="MBP1971304.1"/>
    <property type="molecule type" value="Genomic_DNA"/>
</dbReference>
<organism evidence="1 2">
    <name type="scientific">Virgibacillus natechei</name>
    <dbReference type="NCBI Taxonomy" id="1216297"/>
    <lineage>
        <taxon>Bacteria</taxon>
        <taxon>Bacillati</taxon>
        <taxon>Bacillota</taxon>
        <taxon>Bacilli</taxon>
        <taxon>Bacillales</taxon>
        <taxon>Bacillaceae</taxon>
        <taxon>Virgibacillus</taxon>
    </lineage>
</organism>
<evidence type="ECO:0000313" key="1">
    <source>
        <dbReference type="EMBL" id="MBP1971304.1"/>
    </source>
</evidence>
<sequence>MKKIKGRMDESILVCVYYGPNGERLIRRGYKLANMLDCPLYILTVDRLPYDEFNEEKSAYVDHWKELAEELDAEEFLLRDNEKRSSIRAIKEVAHKHNITQVIIGEPPQNRWEEITKGSFVNALLRELTFIDVHIVSVDRTIKSSSEDAIYEKGVRGFLQESGDSYRIVFTRSMHNQYEGIFYKDIGTDFNNGIFKFIHEGKTCQVHITEDKVTQKIKQPPNLK</sequence>
<keyword evidence="1" id="KW-0808">Transferase</keyword>
<dbReference type="PANTHER" id="PTHR45569:SF1">
    <property type="entry name" value="SENSOR PROTEIN KDPD"/>
    <property type="match status" value="1"/>
</dbReference>
<dbReference type="InterPro" id="IPR014729">
    <property type="entry name" value="Rossmann-like_a/b/a_fold"/>
</dbReference>
<proteinExistence type="predicted"/>
<comment type="caution">
    <text evidence="1">The sequence shown here is derived from an EMBL/GenBank/DDBJ whole genome shotgun (WGS) entry which is preliminary data.</text>
</comment>
<keyword evidence="2" id="KW-1185">Reference proteome</keyword>
<dbReference type="PANTHER" id="PTHR45569">
    <property type="entry name" value="SENSOR PROTEIN KDPD"/>
    <property type="match status" value="1"/>
</dbReference>
<dbReference type="Gene3D" id="3.40.50.620">
    <property type="entry name" value="HUPs"/>
    <property type="match status" value="1"/>
</dbReference>
<dbReference type="Proteomes" id="UP001519345">
    <property type="component" value="Unassembled WGS sequence"/>
</dbReference>
<name>A0ABS4IMT4_9BACI</name>
<evidence type="ECO:0000313" key="2">
    <source>
        <dbReference type="Proteomes" id="UP001519345"/>
    </source>
</evidence>